<dbReference type="GO" id="GO:0060320">
    <property type="term" value="P:rejection of self pollen"/>
    <property type="evidence" value="ECO:0007669"/>
    <property type="project" value="UniProtKB-KW"/>
</dbReference>
<reference evidence="7 8" key="1">
    <citation type="journal article" date="2013" name="BMC Genomics">
        <title>The miniature genome of a carnivorous plant Genlisea aurea contains a low number of genes and short non-coding sequences.</title>
        <authorList>
            <person name="Leushkin E.V."/>
            <person name="Sutormin R.A."/>
            <person name="Nabieva E.R."/>
            <person name="Penin A.A."/>
            <person name="Kondrashov A.S."/>
            <person name="Logacheva M.D."/>
        </authorList>
    </citation>
    <scope>NUCLEOTIDE SEQUENCE [LARGE SCALE GENOMIC DNA]</scope>
</reference>
<comment type="subcellular location">
    <subcellularLocation>
        <location evidence="1 6">Secreted</location>
    </subcellularLocation>
</comment>
<comment type="similarity">
    <text evidence="2 6">Belongs to the plant self-incompatibility (S1) protein family.</text>
</comment>
<proteinExistence type="inferred from homology"/>
<dbReference type="AlphaFoldDB" id="S8BUG6"/>
<organism evidence="7 8">
    <name type="scientific">Genlisea aurea</name>
    <dbReference type="NCBI Taxonomy" id="192259"/>
    <lineage>
        <taxon>Eukaryota</taxon>
        <taxon>Viridiplantae</taxon>
        <taxon>Streptophyta</taxon>
        <taxon>Embryophyta</taxon>
        <taxon>Tracheophyta</taxon>
        <taxon>Spermatophyta</taxon>
        <taxon>Magnoliopsida</taxon>
        <taxon>eudicotyledons</taxon>
        <taxon>Gunneridae</taxon>
        <taxon>Pentapetalae</taxon>
        <taxon>asterids</taxon>
        <taxon>lamiids</taxon>
        <taxon>Lamiales</taxon>
        <taxon>Lentibulariaceae</taxon>
        <taxon>Genlisea</taxon>
    </lineage>
</organism>
<comment type="caution">
    <text evidence="7">The sequence shown here is derived from an EMBL/GenBank/DDBJ whole genome shotgun (WGS) entry which is preliminary data.</text>
</comment>
<evidence type="ECO:0000256" key="3">
    <source>
        <dbReference type="ARBA" id="ARBA00022471"/>
    </source>
</evidence>
<dbReference type="Proteomes" id="UP000015453">
    <property type="component" value="Unassembled WGS sequence"/>
</dbReference>
<name>S8BUG6_9LAMI</name>
<dbReference type="GO" id="GO:0005576">
    <property type="term" value="C:extracellular region"/>
    <property type="evidence" value="ECO:0007669"/>
    <property type="project" value="UniProtKB-SubCell"/>
</dbReference>
<evidence type="ECO:0000256" key="5">
    <source>
        <dbReference type="ARBA" id="ARBA00022729"/>
    </source>
</evidence>
<evidence type="ECO:0000256" key="6">
    <source>
        <dbReference type="RuleBase" id="RU367044"/>
    </source>
</evidence>
<dbReference type="OrthoDB" id="1841900at2759"/>
<evidence type="ECO:0000313" key="7">
    <source>
        <dbReference type="EMBL" id="EPS58024.1"/>
    </source>
</evidence>
<keyword evidence="3 6" id="KW-0713">Self-incompatibility</keyword>
<keyword evidence="5" id="KW-0732">Signal</keyword>
<gene>
    <name evidence="7" type="ORF">M569_16794</name>
</gene>
<evidence type="ECO:0000313" key="8">
    <source>
        <dbReference type="Proteomes" id="UP000015453"/>
    </source>
</evidence>
<sequence length="116" mass="13663">MFQHFEVSIANNMNETGGLMIAVHCKSADDDLGEHYLWKDQDLRWKFRINLFRSTLFFCSVNSGETTLRFDVFDTDYISFKCQDSSKCFWSVRDEGFYLSCDGSTFEKQHEWPSIL</sequence>
<evidence type="ECO:0000256" key="2">
    <source>
        <dbReference type="ARBA" id="ARBA00005581"/>
    </source>
</evidence>
<dbReference type="PANTHER" id="PTHR31232">
    <property type="match status" value="1"/>
</dbReference>
<dbReference type="InterPro" id="IPR010264">
    <property type="entry name" value="Self-incomp_S1"/>
</dbReference>
<dbReference type="EMBL" id="AUSU01009612">
    <property type="protein sequence ID" value="EPS58024.1"/>
    <property type="molecule type" value="Genomic_DNA"/>
</dbReference>
<evidence type="ECO:0000256" key="4">
    <source>
        <dbReference type="ARBA" id="ARBA00022525"/>
    </source>
</evidence>
<keyword evidence="4 6" id="KW-0964">Secreted</keyword>
<accession>S8BUG6</accession>
<dbReference type="Pfam" id="PF05938">
    <property type="entry name" value="Self-incomp_S1"/>
    <property type="match status" value="1"/>
</dbReference>
<keyword evidence="8" id="KW-1185">Reference proteome</keyword>
<protein>
    <recommendedName>
        <fullName evidence="6">S-protein homolog</fullName>
    </recommendedName>
</protein>
<evidence type="ECO:0000256" key="1">
    <source>
        <dbReference type="ARBA" id="ARBA00004613"/>
    </source>
</evidence>
<dbReference type="PANTHER" id="PTHR31232:SF155">
    <property type="entry name" value="PLANT SELF-INCOMPATIBILITY PROTEIN S1 FAMILY"/>
    <property type="match status" value="1"/>
</dbReference>